<keyword evidence="9" id="KW-1185">Reference proteome</keyword>
<dbReference type="PANTHER" id="PTHR23519">
    <property type="entry name" value="AUTOPHAGY-RELATED PROTEIN 22"/>
    <property type="match status" value="1"/>
</dbReference>
<accession>A0ABS1CNG7</accession>
<dbReference type="Pfam" id="PF11700">
    <property type="entry name" value="ATG22"/>
    <property type="match status" value="1"/>
</dbReference>
<organism evidence="8 9">
    <name type="scientific">Thiohalocapsa halophila</name>
    <dbReference type="NCBI Taxonomy" id="69359"/>
    <lineage>
        <taxon>Bacteria</taxon>
        <taxon>Pseudomonadati</taxon>
        <taxon>Pseudomonadota</taxon>
        <taxon>Gammaproteobacteria</taxon>
        <taxon>Chromatiales</taxon>
        <taxon>Chromatiaceae</taxon>
        <taxon>Thiohalocapsa</taxon>
    </lineage>
</organism>
<sequence>MTDADTTATDTAQHPPRENRRQLLAWALYDWANSAFATLITTFVFAAYFTRQVAADETTGTTLWGNAIAAAGLLVAVAGPVLGAIADQGGPRRSLLAGFTLLAVAATAGLWLVRPETAYVPLALVLVAVGTLAAELAVVLYNALLPVLATPSRIGRWSGWGWGLGYVGGVACLALALFGLVRPDAWLDLPRDQAQHIRATFLLTAAWYLVFSLPLLSFRLRQPGQGKPVLRAAADGLRQLGRTLRQVRRYAVIARFLIARMLYVDGLATLFAFGGVYAAGTFDMREEQVLMFGILLNVTAAAGAVLFAWLDDLRGPRATLLLALGGLIVTGTAVLLVESRTWFWVLGALLGIFVGPAQAAGRSWLARAAPDELRAEMFGLFALSGKATAFAGPLLVGWVTWLADSQRVGMGVIIVFFTLGLLVLLTVPEQRPAATE</sequence>
<dbReference type="InterPro" id="IPR024671">
    <property type="entry name" value="Atg22-like"/>
</dbReference>
<evidence type="ECO:0000256" key="3">
    <source>
        <dbReference type="ARBA" id="ARBA00022692"/>
    </source>
</evidence>
<feature type="transmembrane region" description="Helical" evidence="6">
    <location>
        <begin position="377"/>
        <end position="402"/>
    </location>
</feature>
<dbReference type="RefSeq" id="WP_200241706.1">
    <property type="nucleotide sequence ID" value="NZ_NRRV01000080.1"/>
</dbReference>
<feature type="domain" description="Major facilitator superfamily (MFS) profile" evidence="7">
    <location>
        <begin position="252"/>
        <end position="436"/>
    </location>
</feature>
<dbReference type="EMBL" id="NRRV01000080">
    <property type="protein sequence ID" value="MBK1633350.1"/>
    <property type="molecule type" value="Genomic_DNA"/>
</dbReference>
<dbReference type="InterPro" id="IPR050495">
    <property type="entry name" value="ATG22/LtaA_families"/>
</dbReference>
<feature type="transmembrane region" description="Helical" evidence="6">
    <location>
        <begin position="95"/>
        <end position="113"/>
    </location>
</feature>
<feature type="transmembrane region" description="Helical" evidence="6">
    <location>
        <begin position="342"/>
        <end position="365"/>
    </location>
</feature>
<name>A0ABS1CNG7_9GAMM</name>
<feature type="transmembrane region" description="Helical" evidence="6">
    <location>
        <begin position="119"/>
        <end position="148"/>
    </location>
</feature>
<evidence type="ECO:0000259" key="7">
    <source>
        <dbReference type="PROSITE" id="PS50850"/>
    </source>
</evidence>
<dbReference type="Proteomes" id="UP000748752">
    <property type="component" value="Unassembled WGS sequence"/>
</dbReference>
<evidence type="ECO:0000313" key="9">
    <source>
        <dbReference type="Proteomes" id="UP000748752"/>
    </source>
</evidence>
<feature type="transmembrane region" description="Helical" evidence="6">
    <location>
        <begin position="61"/>
        <end position="83"/>
    </location>
</feature>
<evidence type="ECO:0000256" key="2">
    <source>
        <dbReference type="ARBA" id="ARBA00022448"/>
    </source>
</evidence>
<keyword evidence="2" id="KW-0813">Transport</keyword>
<dbReference type="PANTHER" id="PTHR23519:SF1">
    <property type="entry name" value="AUTOPHAGY-RELATED PROTEIN 22"/>
    <property type="match status" value="1"/>
</dbReference>
<keyword evidence="4 6" id="KW-1133">Transmembrane helix</keyword>
<feature type="transmembrane region" description="Helical" evidence="6">
    <location>
        <begin position="408"/>
        <end position="427"/>
    </location>
</feature>
<feature type="transmembrane region" description="Helical" evidence="6">
    <location>
        <begin position="201"/>
        <end position="218"/>
    </location>
</feature>
<feature type="transmembrane region" description="Helical" evidence="6">
    <location>
        <begin position="23"/>
        <end position="49"/>
    </location>
</feature>
<feature type="transmembrane region" description="Helical" evidence="6">
    <location>
        <begin position="160"/>
        <end position="181"/>
    </location>
</feature>
<evidence type="ECO:0000256" key="6">
    <source>
        <dbReference type="SAM" id="Phobius"/>
    </source>
</evidence>
<comment type="subcellular location">
    <subcellularLocation>
        <location evidence="1">Endomembrane system</location>
        <topology evidence="1">Multi-pass membrane protein</topology>
    </subcellularLocation>
</comment>
<evidence type="ECO:0000256" key="1">
    <source>
        <dbReference type="ARBA" id="ARBA00004127"/>
    </source>
</evidence>
<feature type="transmembrane region" description="Helical" evidence="6">
    <location>
        <begin position="317"/>
        <end position="336"/>
    </location>
</feature>
<dbReference type="PROSITE" id="PS50850">
    <property type="entry name" value="MFS"/>
    <property type="match status" value="1"/>
</dbReference>
<keyword evidence="5 6" id="KW-0472">Membrane</keyword>
<proteinExistence type="predicted"/>
<keyword evidence="3 6" id="KW-0812">Transmembrane</keyword>
<evidence type="ECO:0000256" key="4">
    <source>
        <dbReference type="ARBA" id="ARBA00022989"/>
    </source>
</evidence>
<evidence type="ECO:0000313" key="8">
    <source>
        <dbReference type="EMBL" id="MBK1633350.1"/>
    </source>
</evidence>
<evidence type="ECO:0000256" key="5">
    <source>
        <dbReference type="ARBA" id="ARBA00023136"/>
    </source>
</evidence>
<reference evidence="8 9" key="1">
    <citation type="journal article" date="2020" name="Microorganisms">
        <title>Osmotic Adaptation and Compatible Solute Biosynthesis of Phototrophic Bacteria as Revealed from Genome Analyses.</title>
        <authorList>
            <person name="Imhoff J.F."/>
            <person name="Rahn T."/>
            <person name="Kunzel S."/>
            <person name="Keller A."/>
            <person name="Neulinger S.C."/>
        </authorList>
    </citation>
    <scope>NUCLEOTIDE SEQUENCE [LARGE SCALE GENOMIC DNA]</scope>
    <source>
        <strain evidence="8 9">DSM 6210</strain>
    </source>
</reference>
<dbReference type="SUPFAM" id="SSF103473">
    <property type="entry name" value="MFS general substrate transporter"/>
    <property type="match status" value="1"/>
</dbReference>
<protein>
    <submittedName>
        <fullName evidence="8">MFS transporter</fullName>
    </submittedName>
</protein>
<comment type="caution">
    <text evidence="8">The sequence shown here is derived from an EMBL/GenBank/DDBJ whole genome shotgun (WGS) entry which is preliminary data.</text>
</comment>
<gene>
    <name evidence="8" type="ORF">CKO31_21865</name>
</gene>
<feature type="transmembrane region" description="Helical" evidence="6">
    <location>
        <begin position="289"/>
        <end position="310"/>
    </location>
</feature>
<dbReference type="Gene3D" id="1.20.1250.20">
    <property type="entry name" value="MFS general substrate transporter like domains"/>
    <property type="match status" value="1"/>
</dbReference>
<feature type="transmembrane region" description="Helical" evidence="6">
    <location>
        <begin position="252"/>
        <end position="277"/>
    </location>
</feature>
<dbReference type="InterPro" id="IPR036259">
    <property type="entry name" value="MFS_trans_sf"/>
</dbReference>
<dbReference type="InterPro" id="IPR020846">
    <property type="entry name" value="MFS_dom"/>
</dbReference>